<dbReference type="NCBIfam" id="TIGR01630">
    <property type="entry name" value="psiM2_ORF9"/>
    <property type="match status" value="1"/>
</dbReference>
<proteinExistence type="predicted"/>
<dbReference type="Gene3D" id="3.40.50.300">
    <property type="entry name" value="P-loop containing nucleotide triphosphate hydrolases"/>
    <property type="match status" value="1"/>
</dbReference>
<dbReference type="EMBL" id="AHJE01000093">
    <property type="protein sequence ID" value="EHP39412.1"/>
    <property type="molecule type" value="Genomic_DNA"/>
</dbReference>
<organism evidence="1 2">
    <name type="scientific">Cupriavidus basilensis OR16</name>
    <dbReference type="NCBI Taxonomy" id="1127483"/>
    <lineage>
        <taxon>Bacteria</taxon>
        <taxon>Pseudomonadati</taxon>
        <taxon>Pseudomonadota</taxon>
        <taxon>Betaproteobacteria</taxon>
        <taxon>Burkholderiales</taxon>
        <taxon>Burkholderiaceae</taxon>
        <taxon>Cupriavidus</taxon>
    </lineage>
</organism>
<dbReference type="AlphaFoldDB" id="H1SDM7"/>
<evidence type="ECO:0000313" key="1">
    <source>
        <dbReference type="EMBL" id="EHP39412.1"/>
    </source>
</evidence>
<dbReference type="Gene3D" id="3.30.420.240">
    <property type="match status" value="1"/>
</dbReference>
<evidence type="ECO:0000313" key="2">
    <source>
        <dbReference type="Proteomes" id="UP000005808"/>
    </source>
</evidence>
<protein>
    <submittedName>
        <fullName evidence="1">Phage protein</fullName>
    </submittedName>
</protein>
<dbReference type="PATRIC" id="fig|1127483.3.peg.6320"/>
<dbReference type="InterPro" id="IPR006517">
    <property type="entry name" value="Phage_terminase_lsu-like_C"/>
</dbReference>
<dbReference type="InterPro" id="IPR027417">
    <property type="entry name" value="P-loop_NTPase"/>
</dbReference>
<accession>H1SDM7</accession>
<gene>
    <name evidence="1" type="ORF">OR16_31674</name>
</gene>
<name>H1SDM7_9BURK</name>
<sequence>MKDKDFKAQIAALAESLRRKIESEVMGFEPGEAAAAERRERVDGGDLEYFARTYFPHYVKHENSKLHDYLYKRLPQIAGTGAREAIAAPRGNAKSTVVTQIYTVWRVVTGRAWYPCIVMDAFEQAAEMLEAIKAELEFNPRLANDFPAHCGQGKVWRSGVAVTPSGVKLEAFGSGKKIRGRRHGPHRPDWVVLDDVENDENVESPQQRDKLERWIDRSVLSLGSTDDTMDVVFIGTILHYDSVLARKLRHPLWSHRIFKSILEWPSDMALWDRWEEILLNAPTKDEGEAMGRAFYELHQVDMDAGAVVLWPAGQPLYKLMVKRARDGHDAFDSEQQNDPSTGADAPFANSVHFWVNRLAHWIFYGACDPSLGKSGGSRDPSAIGIGGLNRETGVLDVVEAQIRKRLPDRIIEDIIKLHDEYRCQVWVIEAVQFQEFLRTELVKRSAARGIAVPARAVTPHTDKILRIESLQPHMANGVIRLHISQHTLIQQFKHFPKADHDDGPDMVQMLWMAAQSGIYRTSVTSAGRRVSGGRMADYTNMNS</sequence>
<comment type="caution">
    <text evidence="1">The sequence shown here is derived from an EMBL/GenBank/DDBJ whole genome shotgun (WGS) entry which is preliminary data.</text>
</comment>
<reference evidence="1 2" key="1">
    <citation type="journal article" date="2012" name="J. Bacteriol.">
        <title>De Novo Genome Project of Cupriavidus basilensis OR16.</title>
        <authorList>
            <person name="Cserhati M."/>
            <person name="Kriszt B."/>
            <person name="Szoboszlay S."/>
            <person name="Toth A."/>
            <person name="Szabo I."/>
            <person name="Tancsics A."/>
            <person name="Nagy I."/>
            <person name="Horvath B."/>
            <person name="Nagy I."/>
            <person name="Kukolya J."/>
        </authorList>
    </citation>
    <scope>NUCLEOTIDE SEQUENCE [LARGE SCALE GENOMIC DNA]</scope>
    <source>
        <strain evidence="1 2">OR16</strain>
    </source>
</reference>
<dbReference type="Proteomes" id="UP000005808">
    <property type="component" value="Unassembled WGS sequence"/>
</dbReference>
<dbReference type="OrthoDB" id="378710at2"/>
<dbReference type="RefSeq" id="WP_006162163.1">
    <property type="nucleotide sequence ID" value="NZ_AHJE01000093.1"/>
</dbReference>